<protein>
    <recommendedName>
        <fullName evidence="1">Agenet-like domain-containing protein</fullName>
    </recommendedName>
</protein>
<dbReference type="Pfam" id="PF05641">
    <property type="entry name" value="Agenet"/>
    <property type="match status" value="1"/>
</dbReference>
<evidence type="ECO:0000259" key="1">
    <source>
        <dbReference type="Pfam" id="PF05641"/>
    </source>
</evidence>
<dbReference type="AlphaFoldDB" id="A0A7S0J2T6"/>
<feature type="domain" description="Agenet-like" evidence="1">
    <location>
        <begin position="4"/>
        <end position="37"/>
    </location>
</feature>
<dbReference type="InterPro" id="IPR008395">
    <property type="entry name" value="Agenet-like_dom"/>
</dbReference>
<gene>
    <name evidence="2" type="ORF">CLEP1334_LOCUS14674</name>
</gene>
<name>A0A7S0J2T6_9EUKA</name>
<organism evidence="2">
    <name type="scientific">Calcidiscus leptoporus</name>
    <dbReference type="NCBI Taxonomy" id="127549"/>
    <lineage>
        <taxon>Eukaryota</taxon>
        <taxon>Haptista</taxon>
        <taxon>Haptophyta</taxon>
        <taxon>Prymnesiophyceae</taxon>
        <taxon>Coccolithales</taxon>
        <taxon>Calcidiscaceae</taxon>
        <taxon>Calcidiscus</taxon>
    </lineage>
</organism>
<dbReference type="EMBL" id="HBER01029213">
    <property type="protein sequence ID" value="CAD8539391.1"/>
    <property type="molecule type" value="Transcribed_RNA"/>
</dbReference>
<accession>A0A7S0J2T6</accession>
<sequence>MSVREQFLVRYENIFEASSAKPLEEWVPAELLRPQPPPTPSAWRSALQVGSPLEMQHEGGWWQVHYISTSDGTEPCDATRCLVYGRQWGDGQVLVDVDALRPGWHWRATLDVWTTRLSHDVDEK</sequence>
<proteinExistence type="predicted"/>
<reference evidence="2" key="1">
    <citation type="submission" date="2021-01" db="EMBL/GenBank/DDBJ databases">
        <authorList>
            <person name="Corre E."/>
            <person name="Pelletier E."/>
            <person name="Niang G."/>
            <person name="Scheremetjew M."/>
            <person name="Finn R."/>
            <person name="Kale V."/>
            <person name="Holt S."/>
            <person name="Cochrane G."/>
            <person name="Meng A."/>
            <person name="Brown T."/>
            <person name="Cohen L."/>
        </authorList>
    </citation>
    <scope>NUCLEOTIDE SEQUENCE</scope>
    <source>
        <strain evidence="2">RCC1130</strain>
    </source>
</reference>
<evidence type="ECO:0000313" key="2">
    <source>
        <dbReference type="EMBL" id="CAD8539391.1"/>
    </source>
</evidence>